<organism evidence="2 3">
    <name type="scientific">Letharia columbiana</name>
    <dbReference type="NCBI Taxonomy" id="112416"/>
    <lineage>
        <taxon>Eukaryota</taxon>
        <taxon>Fungi</taxon>
        <taxon>Dikarya</taxon>
        <taxon>Ascomycota</taxon>
        <taxon>Pezizomycotina</taxon>
        <taxon>Lecanoromycetes</taxon>
        <taxon>OSLEUM clade</taxon>
        <taxon>Lecanoromycetidae</taxon>
        <taxon>Lecanorales</taxon>
        <taxon>Lecanorineae</taxon>
        <taxon>Parmeliaceae</taxon>
        <taxon>Letharia</taxon>
    </lineage>
</organism>
<evidence type="ECO:0000313" key="2">
    <source>
        <dbReference type="EMBL" id="KAF6230780.1"/>
    </source>
</evidence>
<keyword evidence="1" id="KW-0812">Transmembrane</keyword>
<keyword evidence="3" id="KW-1185">Reference proteome</keyword>
<gene>
    <name evidence="2" type="ORF">HO173_010896</name>
</gene>
<protein>
    <submittedName>
        <fullName evidence="2">Uncharacterized protein</fullName>
    </submittedName>
</protein>
<keyword evidence="1" id="KW-1133">Transmembrane helix</keyword>
<dbReference type="EMBL" id="JACCJC010000064">
    <property type="protein sequence ID" value="KAF6230780.1"/>
    <property type="molecule type" value="Genomic_DNA"/>
</dbReference>
<dbReference type="AlphaFoldDB" id="A0A8H6FLP0"/>
<name>A0A8H6FLP0_9LECA</name>
<proteinExistence type="predicted"/>
<evidence type="ECO:0000313" key="3">
    <source>
        <dbReference type="Proteomes" id="UP000578531"/>
    </source>
</evidence>
<comment type="caution">
    <text evidence="2">The sequence shown here is derived from an EMBL/GenBank/DDBJ whole genome shotgun (WGS) entry which is preliminary data.</text>
</comment>
<dbReference type="RefSeq" id="XP_037160213.1">
    <property type="nucleotide sequence ID" value="XM_037312781.1"/>
</dbReference>
<dbReference type="Proteomes" id="UP000578531">
    <property type="component" value="Unassembled WGS sequence"/>
</dbReference>
<dbReference type="GeneID" id="59292542"/>
<keyword evidence="1" id="KW-0472">Membrane</keyword>
<accession>A0A8H6FLP0</accession>
<feature type="transmembrane region" description="Helical" evidence="1">
    <location>
        <begin position="32"/>
        <end position="51"/>
    </location>
</feature>
<sequence length="123" mass="13062">MLNVSTLGNAAQLVILIIALIKHQIAIVQTSIISAVISNSVLMVGIGFLFGGMNPIEHCFNPFFVSDSLVAFSVAALLLLTAMETFARSATARMSSQNSPEGKPNSYCCLISASAFPATKRIR</sequence>
<feature type="transmembrane region" description="Helical" evidence="1">
    <location>
        <begin position="63"/>
        <end position="87"/>
    </location>
</feature>
<evidence type="ECO:0000256" key="1">
    <source>
        <dbReference type="SAM" id="Phobius"/>
    </source>
</evidence>
<reference evidence="2 3" key="1">
    <citation type="journal article" date="2020" name="Genomics">
        <title>Complete, high-quality genomes from long-read metagenomic sequencing of two wolf lichen thalli reveals enigmatic genome architecture.</title>
        <authorList>
            <person name="McKenzie S.K."/>
            <person name="Walston R.F."/>
            <person name="Allen J.L."/>
        </authorList>
    </citation>
    <scope>NUCLEOTIDE SEQUENCE [LARGE SCALE GENOMIC DNA]</scope>
    <source>
        <strain evidence="2">WasteWater2</strain>
    </source>
</reference>